<evidence type="ECO:0000256" key="1">
    <source>
        <dbReference type="SAM" id="MobiDB-lite"/>
    </source>
</evidence>
<reference evidence="2" key="1">
    <citation type="submission" date="2020-05" db="EMBL/GenBank/DDBJ databases">
        <title>WGS assembly of Panicum virgatum.</title>
        <authorList>
            <person name="Lovell J.T."/>
            <person name="Jenkins J."/>
            <person name="Shu S."/>
            <person name="Juenger T.E."/>
            <person name="Schmutz J."/>
        </authorList>
    </citation>
    <scope>NUCLEOTIDE SEQUENCE</scope>
    <source>
        <strain evidence="2">AP13</strain>
    </source>
</reference>
<comment type="caution">
    <text evidence="2">The sequence shown here is derived from an EMBL/GenBank/DDBJ whole genome shotgun (WGS) entry which is preliminary data.</text>
</comment>
<sequence>MTFIAGCSNHFPTPSSCLVAPCSVHRATLATNIPALLWSSVQTPAAPPPCCRWRSFAPREQRFRIYLSSFLLVSMVHTAAASGSGSPSSDLPPPFLGRAGSAHEGRPHGLRGLRGGDEVGLRGLCAEPDLRTAKGLQRRPAELPRAASEARGPLATSAAHGCGGIGIAAGPPWRVVLGVAAGRRAPPPPPVRHPAARRWRGRPAGGGKVVLFAGCSE</sequence>
<dbReference type="Proteomes" id="UP000823388">
    <property type="component" value="Chromosome 6N"/>
</dbReference>
<dbReference type="AlphaFoldDB" id="A0A8T0QXN2"/>
<name>A0A8T0QXN2_PANVG</name>
<dbReference type="EMBL" id="CM029048">
    <property type="protein sequence ID" value="KAG2578017.1"/>
    <property type="molecule type" value="Genomic_DNA"/>
</dbReference>
<feature type="region of interest" description="Disordered" evidence="1">
    <location>
        <begin position="82"/>
        <end position="115"/>
    </location>
</feature>
<organism evidence="2 3">
    <name type="scientific">Panicum virgatum</name>
    <name type="common">Blackwell switchgrass</name>
    <dbReference type="NCBI Taxonomy" id="38727"/>
    <lineage>
        <taxon>Eukaryota</taxon>
        <taxon>Viridiplantae</taxon>
        <taxon>Streptophyta</taxon>
        <taxon>Embryophyta</taxon>
        <taxon>Tracheophyta</taxon>
        <taxon>Spermatophyta</taxon>
        <taxon>Magnoliopsida</taxon>
        <taxon>Liliopsida</taxon>
        <taxon>Poales</taxon>
        <taxon>Poaceae</taxon>
        <taxon>PACMAD clade</taxon>
        <taxon>Panicoideae</taxon>
        <taxon>Panicodae</taxon>
        <taxon>Paniceae</taxon>
        <taxon>Panicinae</taxon>
        <taxon>Panicum</taxon>
        <taxon>Panicum sect. Hiantes</taxon>
    </lineage>
</organism>
<feature type="region of interest" description="Disordered" evidence="1">
    <location>
        <begin position="132"/>
        <end position="154"/>
    </location>
</feature>
<evidence type="ECO:0000313" key="3">
    <source>
        <dbReference type="Proteomes" id="UP000823388"/>
    </source>
</evidence>
<proteinExistence type="predicted"/>
<evidence type="ECO:0000313" key="2">
    <source>
        <dbReference type="EMBL" id="KAG2578017.1"/>
    </source>
</evidence>
<gene>
    <name evidence="2" type="ORF">PVAP13_6NG210100</name>
</gene>
<keyword evidence="3" id="KW-1185">Reference proteome</keyword>
<accession>A0A8T0QXN2</accession>
<protein>
    <submittedName>
        <fullName evidence="2">Uncharacterized protein</fullName>
    </submittedName>
</protein>